<dbReference type="AlphaFoldDB" id="A0A410WPN3"/>
<dbReference type="RefSeq" id="WP_053228748.1">
    <property type="nucleotide sequence ID" value="NZ_CP026520.1"/>
</dbReference>
<proteinExistence type="predicted"/>
<dbReference type="PANTHER" id="PTHR37806:SF1">
    <property type="entry name" value="PEPTIDASE C39-LIKE DOMAIN-CONTAINING PROTEIN"/>
    <property type="match status" value="1"/>
</dbReference>
<dbReference type="GeneID" id="95373403"/>
<feature type="domain" description="Peptidase C39-like" evidence="2">
    <location>
        <begin position="289"/>
        <end position="455"/>
    </location>
</feature>
<dbReference type="Proteomes" id="UP000288943">
    <property type="component" value="Chromosome"/>
</dbReference>
<dbReference type="InterPro" id="IPR039564">
    <property type="entry name" value="Peptidase_C39-like"/>
</dbReference>
<dbReference type="SUPFAM" id="SSF55383">
    <property type="entry name" value="Copper amine oxidase, domain N"/>
    <property type="match status" value="2"/>
</dbReference>
<dbReference type="Gene3D" id="3.30.457.10">
    <property type="entry name" value="Copper amine oxidase-like, N-terminal domain"/>
    <property type="match status" value="1"/>
</dbReference>
<dbReference type="KEGG" id="pchi:PC41400_01050"/>
<dbReference type="InterPro" id="IPR036582">
    <property type="entry name" value="Mao_N_sf"/>
</dbReference>
<sequence length="484" mass="54332">MKKHTRPQKGSKRIGWVLLLSVSVQVLLPTQPLFAAKSEKEIVLRIDSSLASIDRKLVSISPEDATAVPFLEQDTTFVPLRFVSEALGAKVEWEQATQTVTMATYDRQILFAVGSRQITVNGQDHVLSVHSILRNNVTFVPLRGIAESLGSHVDYEDGFIRISGQQTSSSSSGTAPEAPIEKNTALKEGMSYRVYQHANFLDGFATRQEAVSFAKQYANSTVKNRKDEVVWDSFPPYRVYQSEKFLAYYDSYTDAVSHAKKYANSFVTYKTAAKPVWTFGGPSKQPVYINVPLIRQLPELPRGCEVTALASLLQFAGVPVDKMTLAAEIRKDPTPYSEKNGVISFGSPHRGFVGDMYSFNNPGFGVYHGPVFELAERYLPERVVDLTGTEFEDVLHFVGTGTPVWIISNVTFRKLEPYHFQTWMTPDGPIWLTKKEHSVVIVGYDEDYVYIRDPHNKTGRVAKQPFKEAWEQMGRQAISLLPEV</sequence>
<dbReference type="Pfam" id="PF13529">
    <property type="entry name" value="Peptidase_C39_2"/>
    <property type="match status" value="1"/>
</dbReference>
<reference evidence="3 6" key="2">
    <citation type="submission" date="2022-05" db="EMBL/GenBank/DDBJ databases">
        <title>Genome Sequencing of Bee-Associated Microbes.</title>
        <authorList>
            <person name="Dunlap C."/>
        </authorList>
    </citation>
    <scope>NUCLEOTIDE SEQUENCE [LARGE SCALE GENOMIC DNA]</scope>
    <source>
        <strain evidence="3 6">NRRL B-23120</strain>
    </source>
</reference>
<evidence type="ECO:0000313" key="3">
    <source>
        <dbReference type="EMBL" id="MCY9597277.1"/>
    </source>
</evidence>
<dbReference type="PANTHER" id="PTHR37806">
    <property type="entry name" value="LMO0724 PROTEIN"/>
    <property type="match status" value="1"/>
</dbReference>
<evidence type="ECO:0000313" key="4">
    <source>
        <dbReference type="EMBL" id="QAV16358.1"/>
    </source>
</evidence>
<dbReference type="Gene3D" id="3.90.70.10">
    <property type="entry name" value="Cysteine proteinases"/>
    <property type="match status" value="1"/>
</dbReference>
<evidence type="ECO:0000259" key="1">
    <source>
        <dbReference type="Pfam" id="PF07833"/>
    </source>
</evidence>
<dbReference type="EMBL" id="CP026520">
    <property type="protein sequence ID" value="QAV16358.1"/>
    <property type="molecule type" value="Genomic_DNA"/>
</dbReference>
<organism evidence="4 5">
    <name type="scientific">Paenibacillus chitinolyticus</name>
    <dbReference type="NCBI Taxonomy" id="79263"/>
    <lineage>
        <taxon>Bacteria</taxon>
        <taxon>Bacillati</taxon>
        <taxon>Bacillota</taxon>
        <taxon>Bacilli</taxon>
        <taxon>Bacillales</taxon>
        <taxon>Paenibacillaceae</taxon>
        <taxon>Paenibacillus</taxon>
    </lineage>
</organism>
<accession>A0A410WPN3</accession>
<keyword evidence="6" id="KW-1185">Reference proteome</keyword>
<protein>
    <submittedName>
        <fullName evidence="3">C39 family peptidase</fullName>
    </submittedName>
    <submittedName>
        <fullName evidence="4">Copper amine oxidase</fullName>
    </submittedName>
</protein>
<dbReference type="OrthoDB" id="1164310at2"/>
<evidence type="ECO:0000313" key="6">
    <source>
        <dbReference type="Proteomes" id="UP001527202"/>
    </source>
</evidence>
<reference evidence="4 5" key="1">
    <citation type="submission" date="2018-01" db="EMBL/GenBank/DDBJ databases">
        <title>The whole genome sequencing and assembly of Paenibacillus chitinolyticus KCCM 41400 strain.</title>
        <authorList>
            <person name="Kim J.-Y."/>
            <person name="Park M.-K."/>
            <person name="Lee Y.-J."/>
            <person name="Yi H."/>
            <person name="Bahn Y.-S."/>
            <person name="Kim J.F."/>
            <person name="Lee D.-W."/>
        </authorList>
    </citation>
    <scope>NUCLEOTIDE SEQUENCE [LARGE SCALE GENOMIC DNA]</scope>
    <source>
        <strain evidence="4 5">KCCM 41400</strain>
    </source>
</reference>
<evidence type="ECO:0000313" key="5">
    <source>
        <dbReference type="Proteomes" id="UP000288943"/>
    </source>
</evidence>
<dbReference type="EMBL" id="JAMDMJ010000018">
    <property type="protein sequence ID" value="MCY9597277.1"/>
    <property type="molecule type" value="Genomic_DNA"/>
</dbReference>
<dbReference type="Proteomes" id="UP001527202">
    <property type="component" value="Unassembled WGS sequence"/>
</dbReference>
<gene>
    <name evidence="3" type="ORF">M5X16_16065</name>
    <name evidence="4" type="ORF">PC41400_01050</name>
</gene>
<dbReference type="InterPro" id="IPR012854">
    <property type="entry name" value="Cu_amine_oxidase-like_N"/>
</dbReference>
<dbReference type="Pfam" id="PF07833">
    <property type="entry name" value="Cu_amine_oxidN1"/>
    <property type="match status" value="1"/>
</dbReference>
<feature type="domain" description="Copper amine oxidase-like N-terminal" evidence="1">
    <location>
        <begin position="65"/>
        <end position="157"/>
    </location>
</feature>
<name>A0A410WPN3_9BACL</name>
<evidence type="ECO:0000259" key="2">
    <source>
        <dbReference type="Pfam" id="PF13529"/>
    </source>
</evidence>